<evidence type="ECO:0000256" key="3">
    <source>
        <dbReference type="ARBA" id="ARBA00023163"/>
    </source>
</evidence>
<evidence type="ECO:0000259" key="5">
    <source>
        <dbReference type="PROSITE" id="PS50977"/>
    </source>
</evidence>
<feature type="DNA-binding region" description="H-T-H motif" evidence="4">
    <location>
        <begin position="39"/>
        <end position="58"/>
    </location>
</feature>
<dbReference type="SUPFAM" id="SSF48498">
    <property type="entry name" value="Tetracyclin repressor-like, C-terminal domain"/>
    <property type="match status" value="1"/>
</dbReference>
<protein>
    <submittedName>
        <fullName evidence="6">AcrR family transcriptional regulator</fullName>
    </submittedName>
</protein>
<comment type="caution">
    <text evidence="6">The sequence shown here is derived from an EMBL/GenBank/DDBJ whole genome shotgun (WGS) entry which is preliminary data.</text>
</comment>
<keyword evidence="3" id="KW-0804">Transcription</keyword>
<feature type="domain" description="HTH tetR-type" evidence="5">
    <location>
        <begin position="15"/>
        <end position="76"/>
    </location>
</feature>
<dbReference type="InterPro" id="IPR036271">
    <property type="entry name" value="Tet_transcr_reg_TetR-rel_C_sf"/>
</dbReference>
<sequence>MTSVERPRNARGDGARLREEIVAAAIVLMDDSPDAPDLTLRSVARQVGITAPAIYPHFSDVAAIKDEIVNVSYGHLAAAFKTATRTAAAASESLYLGCSAYLEFGRAHPARYALMSRRPATGGVLPQAFPLLVAALQGAIDEGSSSSTDAARDAATLWAGVHGLSTIVGRAQPTPWGLDYSAHDILRNLVSSVARLA</sequence>
<dbReference type="InterPro" id="IPR025996">
    <property type="entry name" value="MT1864/Rv1816-like_C"/>
</dbReference>
<dbReference type="InterPro" id="IPR009057">
    <property type="entry name" value="Homeodomain-like_sf"/>
</dbReference>
<dbReference type="Gene3D" id="1.10.357.10">
    <property type="entry name" value="Tetracycline Repressor, domain 2"/>
    <property type="match status" value="1"/>
</dbReference>
<dbReference type="PROSITE" id="PS50977">
    <property type="entry name" value="HTH_TETR_2"/>
    <property type="match status" value="1"/>
</dbReference>
<proteinExistence type="predicted"/>
<name>A0ABV2QS66_9MICO</name>
<keyword evidence="2 4" id="KW-0238">DNA-binding</keyword>
<gene>
    <name evidence="6" type="ORF">ABIE21_003224</name>
</gene>
<evidence type="ECO:0000313" key="7">
    <source>
        <dbReference type="Proteomes" id="UP001549257"/>
    </source>
</evidence>
<dbReference type="RefSeq" id="WP_354025864.1">
    <property type="nucleotide sequence ID" value="NZ_JBEPSJ010000004.1"/>
</dbReference>
<dbReference type="InterPro" id="IPR001647">
    <property type="entry name" value="HTH_TetR"/>
</dbReference>
<reference evidence="6 7" key="1">
    <citation type="submission" date="2024-06" db="EMBL/GenBank/DDBJ databases">
        <title>Sorghum-associated microbial communities from plants grown in Nebraska, USA.</title>
        <authorList>
            <person name="Schachtman D."/>
        </authorList>
    </citation>
    <scope>NUCLEOTIDE SEQUENCE [LARGE SCALE GENOMIC DNA]</scope>
    <source>
        <strain evidence="6 7">2857</strain>
    </source>
</reference>
<dbReference type="PANTHER" id="PTHR30055:SF234">
    <property type="entry name" value="HTH-TYPE TRANSCRIPTIONAL REGULATOR BETI"/>
    <property type="match status" value="1"/>
</dbReference>
<evidence type="ECO:0000256" key="1">
    <source>
        <dbReference type="ARBA" id="ARBA00023015"/>
    </source>
</evidence>
<dbReference type="Pfam" id="PF13305">
    <property type="entry name" value="TetR_C_33"/>
    <property type="match status" value="1"/>
</dbReference>
<dbReference type="PANTHER" id="PTHR30055">
    <property type="entry name" value="HTH-TYPE TRANSCRIPTIONAL REGULATOR RUTR"/>
    <property type="match status" value="1"/>
</dbReference>
<dbReference type="SUPFAM" id="SSF46689">
    <property type="entry name" value="Homeodomain-like"/>
    <property type="match status" value="1"/>
</dbReference>
<organism evidence="6 7">
    <name type="scientific">Conyzicola nivalis</name>
    <dbReference type="NCBI Taxonomy" id="1477021"/>
    <lineage>
        <taxon>Bacteria</taxon>
        <taxon>Bacillati</taxon>
        <taxon>Actinomycetota</taxon>
        <taxon>Actinomycetes</taxon>
        <taxon>Micrococcales</taxon>
        <taxon>Microbacteriaceae</taxon>
        <taxon>Conyzicola</taxon>
    </lineage>
</organism>
<dbReference type="InterPro" id="IPR050109">
    <property type="entry name" value="HTH-type_TetR-like_transc_reg"/>
</dbReference>
<keyword evidence="7" id="KW-1185">Reference proteome</keyword>
<evidence type="ECO:0000256" key="2">
    <source>
        <dbReference type="ARBA" id="ARBA00023125"/>
    </source>
</evidence>
<accession>A0ABV2QS66</accession>
<evidence type="ECO:0000256" key="4">
    <source>
        <dbReference type="PROSITE-ProRule" id="PRU00335"/>
    </source>
</evidence>
<dbReference type="EMBL" id="JBEPSJ010000004">
    <property type="protein sequence ID" value="MET4583698.1"/>
    <property type="molecule type" value="Genomic_DNA"/>
</dbReference>
<dbReference type="Proteomes" id="UP001549257">
    <property type="component" value="Unassembled WGS sequence"/>
</dbReference>
<evidence type="ECO:0000313" key="6">
    <source>
        <dbReference type="EMBL" id="MET4583698.1"/>
    </source>
</evidence>
<keyword evidence="1" id="KW-0805">Transcription regulation</keyword>